<reference evidence="4 5" key="1">
    <citation type="submission" date="2023-08" db="EMBL/GenBank/DDBJ databases">
        <title>Functional and genomic diversity of the sorghum phyllosphere microbiome.</title>
        <authorList>
            <person name="Shade A."/>
        </authorList>
    </citation>
    <scope>NUCLEOTIDE SEQUENCE [LARGE SCALE GENOMIC DNA]</scope>
    <source>
        <strain evidence="4 5">SORGH_AS_0335</strain>
    </source>
</reference>
<gene>
    <name evidence="4" type="ORF">QE399_003787</name>
</gene>
<protein>
    <submittedName>
        <fullName evidence="4">AraC-like DNA-binding protein</fullName>
    </submittedName>
</protein>
<evidence type="ECO:0000259" key="3">
    <source>
        <dbReference type="PROSITE" id="PS01124"/>
    </source>
</evidence>
<dbReference type="Pfam" id="PF06719">
    <property type="entry name" value="AraC_N"/>
    <property type="match status" value="1"/>
</dbReference>
<keyword evidence="5" id="KW-1185">Reference proteome</keyword>
<proteinExistence type="predicted"/>
<dbReference type="RefSeq" id="WP_309831246.1">
    <property type="nucleotide sequence ID" value="NZ_JAVIZX010000001.1"/>
</dbReference>
<comment type="caution">
    <text evidence="4">The sequence shown here is derived from an EMBL/GenBank/DDBJ whole genome shotgun (WGS) entry which is preliminary data.</text>
</comment>
<evidence type="ECO:0000313" key="4">
    <source>
        <dbReference type="EMBL" id="MDR6216098.1"/>
    </source>
</evidence>
<dbReference type="InterPro" id="IPR018060">
    <property type="entry name" value="HTH_AraC"/>
</dbReference>
<evidence type="ECO:0000256" key="1">
    <source>
        <dbReference type="ARBA" id="ARBA00023015"/>
    </source>
</evidence>
<dbReference type="Gene3D" id="1.10.10.60">
    <property type="entry name" value="Homeodomain-like"/>
    <property type="match status" value="2"/>
</dbReference>
<dbReference type="SMART" id="SM00342">
    <property type="entry name" value="HTH_ARAC"/>
    <property type="match status" value="1"/>
</dbReference>
<dbReference type="InterPro" id="IPR009594">
    <property type="entry name" value="Tscrpt_reg_HTH_AraC_N"/>
</dbReference>
<sequence length="294" mass="31914">MHPLATLVELLGRHAATDGTHATAIPGVSLVRASEPTLPMPVVYEPTLCLVAQGRKRALLGSTSYVYDAARYLIASVDLPVTGSVIEASAEQPYLCLVLDLDMALLSDLALRHPAPESGSGMPPPRGIGLEQTTPQLLEAAVRLTALMDTPADIAELAPLVQREIHYRLLTGPGNGLVRQMAQANSHLNQIARAIAWLRERYAQPWSIDDLARVAGMSRSSFHAHFKAVTSMSPLEFRKQLRLQEARRLMVAESMDAANAGFHVGYESPSQFSRDYGRAFGMSPAKDAQRLRAG</sequence>
<evidence type="ECO:0000256" key="2">
    <source>
        <dbReference type="ARBA" id="ARBA00023163"/>
    </source>
</evidence>
<dbReference type="Pfam" id="PF12833">
    <property type="entry name" value="HTH_18"/>
    <property type="match status" value="1"/>
</dbReference>
<dbReference type="PROSITE" id="PS01124">
    <property type="entry name" value="HTH_ARAC_FAMILY_2"/>
    <property type="match status" value="1"/>
</dbReference>
<name>A0ABU1IHN3_9BURK</name>
<feature type="domain" description="HTH araC/xylS-type" evidence="3">
    <location>
        <begin position="192"/>
        <end position="290"/>
    </location>
</feature>
<dbReference type="EMBL" id="JAVIZX010000001">
    <property type="protein sequence ID" value="MDR6216098.1"/>
    <property type="molecule type" value="Genomic_DNA"/>
</dbReference>
<keyword evidence="2" id="KW-0804">Transcription</keyword>
<dbReference type="SUPFAM" id="SSF46689">
    <property type="entry name" value="Homeodomain-like"/>
    <property type="match status" value="2"/>
</dbReference>
<keyword evidence="1" id="KW-0805">Transcription regulation</keyword>
<dbReference type="PANTHER" id="PTHR43436:SF1">
    <property type="entry name" value="TRANSCRIPTIONAL REGULATORY PROTEIN"/>
    <property type="match status" value="1"/>
</dbReference>
<dbReference type="Proteomes" id="UP001267710">
    <property type="component" value="Unassembled WGS sequence"/>
</dbReference>
<dbReference type="PANTHER" id="PTHR43436">
    <property type="entry name" value="ARAC-FAMILY TRANSCRIPTIONAL REGULATOR"/>
    <property type="match status" value="1"/>
</dbReference>
<dbReference type="InterPro" id="IPR009057">
    <property type="entry name" value="Homeodomain-like_sf"/>
</dbReference>
<evidence type="ECO:0000313" key="5">
    <source>
        <dbReference type="Proteomes" id="UP001267710"/>
    </source>
</evidence>
<accession>A0ABU1IHN3</accession>
<organism evidence="4 5">
    <name type="scientific">Paracidovorax wautersii</name>
    <dbReference type="NCBI Taxonomy" id="1177982"/>
    <lineage>
        <taxon>Bacteria</taxon>
        <taxon>Pseudomonadati</taxon>
        <taxon>Pseudomonadota</taxon>
        <taxon>Betaproteobacteria</taxon>
        <taxon>Burkholderiales</taxon>
        <taxon>Comamonadaceae</taxon>
        <taxon>Paracidovorax</taxon>
    </lineage>
</organism>